<organism evidence="2 3">
    <name type="scientific">Pseudorhizobium flavum</name>
    <dbReference type="NCBI Taxonomy" id="1335061"/>
    <lineage>
        <taxon>Bacteria</taxon>
        <taxon>Pseudomonadati</taxon>
        <taxon>Pseudomonadota</taxon>
        <taxon>Alphaproteobacteria</taxon>
        <taxon>Hyphomicrobiales</taxon>
        <taxon>Rhizobiaceae</taxon>
        <taxon>Rhizobium/Agrobacterium group</taxon>
        <taxon>Pseudorhizobium</taxon>
    </lineage>
</organism>
<sequence>MTLSIPHRSILLLALLSALALPVQADAQTQLIMLEQPGCPWCAKFNAEIAPAWPHTAEGARAPLRRVDITQPWPEDLPKLEPERFTPTFILMDDGKEIGRLRGYPGDEFFWFQIGELIDRLPED</sequence>
<dbReference type="SUPFAM" id="SSF52833">
    <property type="entry name" value="Thioredoxin-like"/>
    <property type="match status" value="1"/>
</dbReference>
<reference evidence="2 3" key="1">
    <citation type="submission" date="2020-08" db="EMBL/GenBank/DDBJ databases">
        <title>Genomic Encyclopedia of Type Strains, Phase IV (KMG-IV): sequencing the most valuable type-strain genomes for metagenomic binning, comparative biology and taxonomic classification.</title>
        <authorList>
            <person name="Goeker M."/>
        </authorList>
    </citation>
    <scope>NUCLEOTIDE SEQUENCE [LARGE SCALE GENOMIC DNA]</scope>
    <source>
        <strain evidence="2 3">DSM 102134</strain>
    </source>
</reference>
<dbReference type="AlphaFoldDB" id="A0A7X0DB38"/>
<protein>
    <submittedName>
        <fullName evidence="2">Thioredoxin-related protein</fullName>
    </submittedName>
</protein>
<proteinExistence type="predicted"/>
<evidence type="ECO:0000256" key="1">
    <source>
        <dbReference type="SAM" id="SignalP"/>
    </source>
</evidence>
<feature type="chain" id="PRO_5031440884" evidence="1">
    <location>
        <begin position="26"/>
        <end position="124"/>
    </location>
</feature>
<evidence type="ECO:0000313" key="2">
    <source>
        <dbReference type="EMBL" id="MBB6178190.1"/>
    </source>
</evidence>
<keyword evidence="1" id="KW-0732">Signal</keyword>
<dbReference type="Gene3D" id="3.40.30.10">
    <property type="entry name" value="Glutaredoxin"/>
    <property type="match status" value="1"/>
</dbReference>
<dbReference type="InterPro" id="IPR036249">
    <property type="entry name" value="Thioredoxin-like_sf"/>
</dbReference>
<dbReference type="Proteomes" id="UP000535501">
    <property type="component" value="Unassembled WGS sequence"/>
</dbReference>
<gene>
    <name evidence="2" type="ORF">HNQ75_000133</name>
</gene>
<evidence type="ECO:0000313" key="3">
    <source>
        <dbReference type="Proteomes" id="UP000535501"/>
    </source>
</evidence>
<name>A0A7X0DB38_9HYPH</name>
<keyword evidence="3" id="KW-1185">Reference proteome</keyword>
<dbReference type="RefSeq" id="WP_077549551.1">
    <property type="nucleotide sequence ID" value="NZ_JACHEJ010000001.1"/>
</dbReference>
<dbReference type="EMBL" id="JACHEJ010000001">
    <property type="protein sequence ID" value="MBB6178190.1"/>
    <property type="molecule type" value="Genomic_DNA"/>
</dbReference>
<feature type="signal peptide" evidence="1">
    <location>
        <begin position="1"/>
        <end position="25"/>
    </location>
</feature>
<comment type="caution">
    <text evidence="2">The sequence shown here is derived from an EMBL/GenBank/DDBJ whole genome shotgun (WGS) entry which is preliminary data.</text>
</comment>
<accession>A0A7X0DB38</accession>